<gene>
    <name evidence="3" type="ORF">B0A49_06808</name>
</gene>
<dbReference type="SUPFAM" id="SSF53335">
    <property type="entry name" value="S-adenosyl-L-methionine-dependent methyltransferases"/>
    <property type="match status" value="1"/>
</dbReference>
<proteinExistence type="predicted"/>
<comment type="caution">
    <text evidence="3">The sequence shown here is derived from an EMBL/GenBank/DDBJ whole genome shotgun (WGS) entry which is preliminary data.</text>
</comment>
<keyword evidence="4" id="KW-1185">Reference proteome</keyword>
<evidence type="ECO:0000256" key="1">
    <source>
        <dbReference type="SAM" id="SignalP"/>
    </source>
</evidence>
<evidence type="ECO:0000313" key="3">
    <source>
        <dbReference type="EMBL" id="TKA66198.1"/>
    </source>
</evidence>
<keyword evidence="1" id="KW-0732">Signal</keyword>
<dbReference type="PANTHER" id="PTHR43861:SF1">
    <property type="entry name" value="TRANS-ACONITATE 2-METHYLTRANSFERASE"/>
    <property type="match status" value="1"/>
</dbReference>
<feature type="domain" description="Methyltransferase type 12" evidence="2">
    <location>
        <begin position="307"/>
        <end position="406"/>
    </location>
</feature>
<dbReference type="InterPro" id="IPR013217">
    <property type="entry name" value="Methyltransf_12"/>
</dbReference>
<organism evidence="3 4">
    <name type="scientific">Cryomyces minteri</name>
    <dbReference type="NCBI Taxonomy" id="331657"/>
    <lineage>
        <taxon>Eukaryota</taxon>
        <taxon>Fungi</taxon>
        <taxon>Dikarya</taxon>
        <taxon>Ascomycota</taxon>
        <taxon>Pezizomycotina</taxon>
        <taxon>Dothideomycetes</taxon>
        <taxon>Dothideomycetes incertae sedis</taxon>
        <taxon>Cryomyces</taxon>
    </lineage>
</organism>
<protein>
    <recommendedName>
        <fullName evidence="2">Methyltransferase type 12 domain-containing protein</fullName>
    </recommendedName>
</protein>
<dbReference type="OrthoDB" id="6329284at2759"/>
<sequence length="543" mass="60020">MVVNSFTLFALSILLARSVWCLAVNTTTIEGWEIERHEAVLRRSRYLGGYLDGPDGMRVKIVRQEFPYDIGIWSNIKQGMGTRNVFAWLWPFAASPSVESGLRFEVNGFEDPDTTWPPPDPDRMPRVRRHFDPDTAFMHGDTEVEAFRQRQAEDLKRYAQPQGTTHRRLPFHKRFSDPKMVSGHGVEDVGEEDFSDCINEVEGDEEEEGEEAWRNSEGERLGNFGVDEDAEFYDEDDIPLAELIRRRKSVGTVDVYPVLKTEAMEGTKEIQKDRWSSQAYSSAASFVPKLTTTVLSYLAARPSDRILDIGCGDGLLTASIAASAAAVLGLDASPSFIRTAQSTRSAANLTFAVHDCTRLAARADAVDGSWDKVFSNAALHWILRGAATRRDVLRDVRAALKPGGRFVFEMGGAGNVAEIHAAFLAVLVAHGVPVAKARAANPCFFPSDAWMRAALQDAGFDVERVEIEYRPTPCTPATESGGGGLEGWLRLMGAQFLEAVEEGDARESVLRDVLAVLESVVTREEDGSAWIGYVRLRGVAVKR</sequence>
<accession>A0A4U0WTW4</accession>
<dbReference type="Gene3D" id="3.40.50.150">
    <property type="entry name" value="Vaccinia Virus protein VP39"/>
    <property type="match status" value="1"/>
</dbReference>
<feature type="signal peptide" evidence="1">
    <location>
        <begin position="1"/>
        <end position="23"/>
    </location>
</feature>
<dbReference type="Pfam" id="PF08242">
    <property type="entry name" value="Methyltransf_12"/>
    <property type="match status" value="1"/>
</dbReference>
<reference evidence="3 4" key="1">
    <citation type="submission" date="2017-03" db="EMBL/GenBank/DDBJ databases">
        <title>Genomes of endolithic fungi from Antarctica.</title>
        <authorList>
            <person name="Coleine C."/>
            <person name="Masonjones S."/>
            <person name="Stajich J.E."/>
        </authorList>
    </citation>
    <scope>NUCLEOTIDE SEQUENCE [LARGE SCALE GENOMIC DNA]</scope>
    <source>
        <strain evidence="3 4">CCFEE 5187</strain>
    </source>
</reference>
<dbReference type="EMBL" id="NAJN01001048">
    <property type="protein sequence ID" value="TKA66198.1"/>
    <property type="molecule type" value="Genomic_DNA"/>
</dbReference>
<dbReference type="InterPro" id="IPR029063">
    <property type="entry name" value="SAM-dependent_MTases_sf"/>
</dbReference>
<feature type="chain" id="PRO_5020619930" description="Methyltransferase type 12 domain-containing protein" evidence="1">
    <location>
        <begin position="24"/>
        <end position="543"/>
    </location>
</feature>
<name>A0A4U0WTW4_9PEZI</name>
<dbReference type="AlphaFoldDB" id="A0A4U0WTW4"/>
<evidence type="ECO:0000313" key="4">
    <source>
        <dbReference type="Proteomes" id="UP000308768"/>
    </source>
</evidence>
<evidence type="ECO:0000259" key="2">
    <source>
        <dbReference type="Pfam" id="PF08242"/>
    </source>
</evidence>
<dbReference type="Proteomes" id="UP000308768">
    <property type="component" value="Unassembled WGS sequence"/>
</dbReference>
<dbReference type="PANTHER" id="PTHR43861">
    <property type="entry name" value="TRANS-ACONITATE 2-METHYLTRANSFERASE-RELATED"/>
    <property type="match status" value="1"/>
</dbReference>
<dbReference type="CDD" id="cd02440">
    <property type="entry name" value="AdoMet_MTases"/>
    <property type="match status" value="1"/>
</dbReference>